<dbReference type="RefSeq" id="XP_043006271.1">
    <property type="nucleotide sequence ID" value="XM_043156484.1"/>
</dbReference>
<feature type="region of interest" description="Disordered" evidence="1">
    <location>
        <begin position="192"/>
        <end position="237"/>
    </location>
</feature>
<dbReference type="SMART" id="SM00165">
    <property type="entry name" value="UBA"/>
    <property type="match status" value="1"/>
</dbReference>
<accession>A0A9P7RU35</accession>
<protein>
    <recommendedName>
        <fullName evidence="2">UBA domain-containing protein</fullName>
    </recommendedName>
</protein>
<dbReference type="Proteomes" id="UP001049176">
    <property type="component" value="Chromosome 7"/>
</dbReference>
<dbReference type="InterPro" id="IPR009060">
    <property type="entry name" value="UBA-like_sf"/>
</dbReference>
<dbReference type="SUPFAM" id="SSF46934">
    <property type="entry name" value="UBA-like"/>
    <property type="match status" value="1"/>
</dbReference>
<sequence length="372" mass="41232">MLSHARNVTIHDGNFGIVHGNQYIKKYNAPISKRPVTHAYGDTFNNSTVRRTTRDTCSYGQVGSQSPDSQSAIFLPRMPLARFPSSCSHISIRSLPKSDHSDSASSNFESSVLHTPTESTRHNIGYPTHPGATPTCSAGALGFEHHNSSSFRGNERQDDPFIESCWNSNEMPQNNEIPLFNLAPHAPQRPISACSEHTNDSRKQTLGITTPAPHSRYTDSRLGSPRSSSPPPPAMCGTRAWLRQTETLQDDRPFAASHNSTCTEQPTIFDQGARMLDCRNSDYAPSEATSFYRIPSELNWDADDEHESQLGSERGTVSPSKVRGLINHIVEMGFTRREVVRCMRASNNDPDLAVEYLMNGIPNGLRLKSKLH</sequence>
<dbReference type="OrthoDB" id="2936779at2759"/>
<organism evidence="3 4">
    <name type="scientific">Marasmius oreades</name>
    <name type="common">fairy-ring Marasmius</name>
    <dbReference type="NCBI Taxonomy" id="181124"/>
    <lineage>
        <taxon>Eukaryota</taxon>
        <taxon>Fungi</taxon>
        <taxon>Dikarya</taxon>
        <taxon>Basidiomycota</taxon>
        <taxon>Agaricomycotina</taxon>
        <taxon>Agaricomycetes</taxon>
        <taxon>Agaricomycetidae</taxon>
        <taxon>Agaricales</taxon>
        <taxon>Marasmiineae</taxon>
        <taxon>Marasmiaceae</taxon>
        <taxon>Marasmius</taxon>
    </lineage>
</organism>
<proteinExistence type="predicted"/>
<evidence type="ECO:0000259" key="2">
    <source>
        <dbReference type="PROSITE" id="PS50030"/>
    </source>
</evidence>
<evidence type="ECO:0000313" key="4">
    <source>
        <dbReference type="Proteomes" id="UP001049176"/>
    </source>
</evidence>
<dbReference type="KEGG" id="more:E1B28_011451"/>
<dbReference type="Gene3D" id="1.10.8.10">
    <property type="entry name" value="DNA helicase RuvA subunit, C-terminal domain"/>
    <property type="match status" value="1"/>
</dbReference>
<feature type="domain" description="UBA" evidence="2">
    <location>
        <begin position="316"/>
        <end position="360"/>
    </location>
</feature>
<dbReference type="GeneID" id="66080526"/>
<dbReference type="Pfam" id="PF00627">
    <property type="entry name" value="UBA"/>
    <property type="match status" value="1"/>
</dbReference>
<name>A0A9P7RU35_9AGAR</name>
<gene>
    <name evidence="3" type="ORF">E1B28_011451</name>
</gene>
<feature type="region of interest" description="Disordered" evidence="1">
    <location>
        <begin position="94"/>
        <end position="122"/>
    </location>
</feature>
<reference evidence="3" key="1">
    <citation type="journal article" date="2021" name="Genome Biol. Evol.">
        <title>The assembled and annotated genome of the fairy-ring fungus Marasmius oreades.</title>
        <authorList>
            <person name="Hiltunen M."/>
            <person name="Ament-Velasquez S.L."/>
            <person name="Johannesson H."/>
        </authorList>
    </citation>
    <scope>NUCLEOTIDE SEQUENCE</scope>
    <source>
        <strain evidence="3">03SP1</strain>
    </source>
</reference>
<dbReference type="EMBL" id="CM032187">
    <property type="protein sequence ID" value="KAG7089801.1"/>
    <property type="molecule type" value="Genomic_DNA"/>
</dbReference>
<comment type="caution">
    <text evidence="3">The sequence shown here is derived from an EMBL/GenBank/DDBJ whole genome shotgun (WGS) entry which is preliminary data.</text>
</comment>
<keyword evidence="4" id="KW-1185">Reference proteome</keyword>
<dbReference type="AlphaFoldDB" id="A0A9P7RU35"/>
<evidence type="ECO:0000256" key="1">
    <source>
        <dbReference type="SAM" id="MobiDB-lite"/>
    </source>
</evidence>
<feature type="compositionally biased region" description="Polar residues" evidence="1">
    <location>
        <begin position="103"/>
        <end position="118"/>
    </location>
</feature>
<dbReference type="InterPro" id="IPR015940">
    <property type="entry name" value="UBA"/>
</dbReference>
<dbReference type="FunFam" id="1.10.8.10:FF:000003">
    <property type="entry name" value="UV excision repair protein RAD23 homolog"/>
    <property type="match status" value="1"/>
</dbReference>
<dbReference type="PROSITE" id="PS50030">
    <property type="entry name" value="UBA"/>
    <property type="match status" value="1"/>
</dbReference>
<evidence type="ECO:0000313" key="3">
    <source>
        <dbReference type="EMBL" id="KAG7089801.1"/>
    </source>
</evidence>